<feature type="domain" description="AbiEi antitoxin N-terminal" evidence="1">
    <location>
        <begin position="3"/>
        <end position="49"/>
    </location>
</feature>
<sequence>MNQKITNVFDKYSGNLSLKDARKEGILPMTLDRLVKADEIEKVAPGFYVMKDTFIDELYLAQSMYPKGIFSHETVLDINQIGTYIPQKINMMFPKGYHVPKERLEKYAIHPHYTTKETYELGLTEKESFYGNKIIIYDLERTLCDMWNSRYKASAEVKQEALKEYMSSPNRDTNKLRKYMQTLKSPKEMKSYMVPLY</sequence>
<dbReference type="AlphaFoldDB" id="A0A242ABE1"/>
<accession>A0A242ABE1</accession>
<gene>
    <name evidence="2" type="ORF">A5886_003024</name>
</gene>
<reference evidence="2 3" key="1">
    <citation type="submission" date="2017-05" db="EMBL/GenBank/DDBJ databases">
        <title>The Genome Sequence of Enterococcus sp. 8G7_MSG3316.</title>
        <authorList>
            <consortium name="The Broad Institute Genomics Platform"/>
            <consortium name="The Broad Institute Genomic Center for Infectious Diseases"/>
            <person name="Earl A."/>
            <person name="Manson A."/>
            <person name="Schwartman J."/>
            <person name="Gilmore M."/>
            <person name="Abouelleil A."/>
            <person name="Cao P."/>
            <person name="Chapman S."/>
            <person name="Cusick C."/>
            <person name="Shea T."/>
            <person name="Young S."/>
            <person name="Neafsey D."/>
            <person name="Nusbaum C."/>
            <person name="Birren B."/>
        </authorList>
    </citation>
    <scope>NUCLEOTIDE SEQUENCE [LARGE SCALE GENOMIC DNA]</scope>
    <source>
        <strain evidence="2 3">8G7_MSG3316</strain>
    </source>
</reference>
<organism evidence="2 3">
    <name type="scientific">Candidatus Enterococcus testudinis</name>
    <dbReference type="NCBI Taxonomy" id="1834191"/>
    <lineage>
        <taxon>Bacteria</taxon>
        <taxon>Bacillati</taxon>
        <taxon>Bacillota</taxon>
        <taxon>Bacilli</taxon>
        <taxon>Lactobacillales</taxon>
        <taxon>Enterococcaceae</taxon>
        <taxon>Enterococcus</taxon>
    </lineage>
</organism>
<dbReference type="OrthoDB" id="9801429at2"/>
<dbReference type="EMBL" id="NGKU01000001">
    <property type="protein sequence ID" value="OTN77923.1"/>
    <property type="molecule type" value="Genomic_DNA"/>
</dbReference>
<dbReference type="STRING" id="1834191.A5886_003024"/>
<name>A0A242ABE1_9ENTE</name>
<dbReference type="Proteomes" id="UP000195043">
    <property type="component" value="Unassembled WGS sequence"/>
</dbReference>
<evidence type="ECO:0000313" key="3">
    <source>
        <dbReference type="Proteomes" id="UP000195043"/>
    </source>
</evidence>
<dbReference type="Pfam" id="PF13338">
    <property type="entry name" value="AbiEi_4"/>
    <property type="match status" value="1"/>
</dbReference>
<proteinExistence type="predicted"/>
<keyword evidence="3" id="KW-1185">Reference proteome</keyword>
<comment type="caution">
    <text evidence="2">The sequence shown here is derived from an EMBL/GenBank/DDBJ whole genome shotgun (WGS) entry which is preliminary data.</text>
</comment>
<dbReference type="RefSeq" id="WP_086275874.1">
    <property type="nucleotide sequence ID" value="NZ_NGKU01000001.1"/>
</dbReference>
<dbReference type="InterPro" id="IPR025159">
    <property type="entry name" value="AbiEi_N"/>
</dbReference>
<evidence type="ECO:0000313" key="2">
    <source>
        <dbReference type="EMBL" id="OTN77923.1"/>
    </source>
</evidence>
<protein>
    <submittedName>
        <fullName evidence="2">Transcriptional regulator</fullName>
    </submittedName>
</protein>
<evidence type="ECO:0000259" key="1">
    <source>
        <dbReference type="Pfam" id="PF13338"/>
    </source>
</evidence>